<evidence type="ECO:0000259" key="7">
    <source>
        <dbReference type="Pfam" id="PF14322"/>
    </source>
</evidence>
<dbReference type="Pfam" id="PF14322">
    <property type="entry name" value="SusD-like_3"/>
    <property type="match status" value="1"/>
</dbReference>
<gene>
    <name evidence="8" type="ORF">DYBT9275_00946</name>
</gene>
<evidence type="ECO:0000259" key="6">
    <source>
        <dbReference type="Pfam" id="PF07980"/>
    </source>
</evidence>
<dbReference type="CDD" id="cd08977">
    <property type="entry name" value="SusD"/>
    <property type="match status" value="1"/>
</dbReference>
<evidence type="ECO:0000256" key="3">
    <source>
        <dbReference type="ARBA" id="ARBA00022729"/>
    </source>
</evidence>
<comment type="caution">
    <text evidence="8">The sequence shown here is derived from an EMBL/GenBank/DDBJ whole genome shotgun (WGS) entry which is preliminary data.</text>
</comment>
<dbReference type="GO" id="GO:0009279">
    <property type="term" value="C:cell outer membrane"/>
    <property type="evidence" value="ECO:0007669"/>
    <property type="project" value="UniProtKB-SubCell"/>
</dbReference>
<dbReference type="Gene3D" id="1.25.40.390">
    <property type="match status" value="1"/>
</dbReference>
<evidence type="ECO:0000313" key="9">
    <source>
        <dbReference type="Proteomes" id="UP000680038"/>
    </source>
</evidence>
<dbReference type="RefSeq" id="WP_215237649.1">
    <property type="nucleotide sequence ID" value="NZ_CAJRAF010000001.1"/>
</dbReference>
<dbReference type="EMBL" id="CAJRAF010000001">
    <property type="protein sequence ID" value="CAG4992358.1"/>
    <property type="molecule type" value="Genomic_DNA"/>
</dbReference>
<dbReference type="InterPro" id="IPR012944">
    <property type="entry name" value="SusD_RagB_dom"/>
</dbReference>
<evidence type="ECO:0000256" key="1">
    <source>
        <dbReference type="ARBA" id="ARBA00004442"/>
    </source>
</evidence>
<organism evidence="8 9">
    <name type="scientific">Dyadobacter helix</name>
    <dbReference type="NCBI Taxonomy" id="2822344"/>
    <lineage>
        <taxon>Bacteria</taxon>
        <taxon>Pseudomonadati</taxon>
        <taxon>Bacteroidota</taxon>
        <taxon>Cytophagia</taxon>
        <taxon>Cytophagales</taxon>
        <taxon>Spirosomataceae</taxon>
        <taxon>Dyadobacter</taxon>
    </lineage>
</organism>
<accession>A0A916J9D1</accession>
<dbReference type="Pfam" id="PF07980">
    <property type="entry name" value="SusD_RagB"/>
    <property type="match status" value="1"/>
</dbReference>
<evidence type="ECO:0000256" key="4">
    <source>
        <dbReference type="ARBA" id="ARBA00023136"/>
    </source>
</evidence>
<dbReference type="SUPFAM" id="SSF48452">
    <property type="entry name" value="TPR-like"/>
    <property type="match status" value="1"/>
</dbReference>
<feature type="domain" description="RagB/SusD" evidence="6">
    <location>
        <begin position="341"/>
        <end position="488"/>
    </location>
</feature>
<proteinExistence type="inferred from homology"/>
<dbReference type="InterPro" id="IPR011990">
    <property type="entry name" value="TPR-like_helical_dom_sf"/>
</dbReference>
<comment type="subcellular location">
    <subcellularLocation>
        <location evidence="1">Cell outer membrane</location>
    </subcellularLocation>
</comment>
<name>A0A916J9D1_9BACT</name>
<dbReference type="Proteomes" id="UP000680038">
    <property type="component" value="Unassembled WGS sequence"/>
</dbReference>
<sequence>MKKYVYLFFLTCSFLSCQVLDEKVKGLVTPETYYTTAEELEGAVVPIYNKLVNLYDRTGRVTCAMYGADDVTTSKALPDLVEYEVFKPTGANAWLKYWWSNAYGGINSANNVIVNSSKVPDSEAKNQALGQAYFSRAWLYFYLVRIHNKIPLITDITAHPDIKRSEPKEVYDLIVSDLQKAEKLLPDSWTGYRSNIAMTSGTAKSTLSLVYLTMAGYPLKDESKYALAAEKAKEVIDNSGKWGYKLVTNFADLWTKQRFNDEIVFGLFYNNSNGDANQSAPLCGAPAEYSGWDYYFAELNFYKAFPAGARKDATFWTKFPIETKDSVVIKDWTQLQQKHPYYKKYIEIDGYDWTKPWVYIDWNSSRTNVLMRYAEVLLIYAEAKAMSGAPDATAYAAINQVRKRAGLADLTAGLNKEAFRDAVIAERGWEFAGLEPNGSRWFDLVRTEGVEKAAADRDASEIPLSVTPTKANYFAPIPDGEVLLNPNLAK</sequence>
<dbReference type="PROSITE" id="PS51257">
    <property type="entry name" value="PROKAR_LIPOPROTEIN"/>
    <property type="match status" value="1"/>
</dbReference>
<protein>
    <submittedName>
        <fullName evidence="8">SusD-like protein P2</fullName>
    </submittedName>
</protein>
<reference evidence="8" key="1">
    <citation type="submission" date="2021-04" db="EMBL/GenBank/DDBJ databases">
        <authorList>
            <person name="Rodrigo-Torres L."/>
            <person name="Arahal R. D."/>
            <person name="Lucena T."/>
        </authorList>
    </citation>
    <scope>NUCLEOTIDE SEQUENCE</scope>
    <source>
        <strain evidence="8">CECT 9275</strain>
    </source>
</reference>
<feature type="domain" description="SusD-like N-terminal" evidence="7">
    <location>
        <begin position="96"/>
        <end position="212"/>
    </location>
</feature>
<evidence type="ECO:0000256" key="5">
    <source>
        <dbReference type="ARBA" id="ARBA00023237"/>
    </source>
</evidence>
<evidence type="ECO:0000313" key="8">
    <source>
        <dbReference type="EMBL" id="CAG4992358.1"/>
    </source>
</evidence>
<keyword evidence="5" id="KW-0998">Cell outer membrane</keyword>
<keyword evidence="9" id="KW-1185">Reference proteome</keyword>
<keyword evidence="4" id="KW-0472">Membrane</keyword>
<keyword evidence="3" id="KW-0732">Signal</keyword>
<evidence type="ECO:0000256" key="2">
    <source>
        <dbReference type="ARBA" id="ARBA00006275"/>
    </source>
</evidence>
<dbReference type="InterPro" id="IPR033985">
    <property type="entry name" value="SusD-like_N"/>
</dbReference>
<comment type="similarity">
    <text evidence="2">Belongs to the SusD family.</text>
</comment>
<dbReference type="AlphaFoldDB" id="A0A916J9D1"/>